<comment type="caution">
    <text evidence="1">The sequence shown here is derived from an EMBL/GenBank/DDBJ whole genome shotgun (WGS) entry which is preliminary data.</text>
</comment>
<keyword evidence="1" id="KW-0378">Hydrolase</keyword>
<dbReference type="GO" id="GO:0005829">
    <property type="term" value="C:cytosol"/>
    <property type="evidence" value="ECO:0007669"/>
    <property type="project" value="TreeGrafter"/>
</dbReference>
<dbReference type="Proteomes" id="UP000657385">
    <property type="component" value="Unassembled WGS sequence"/>
</dbReference>
<protein>
    <submittedName>
        <fullName evidence="1">HAD family hydrolase</fullName>
    </submittedName>
</protein>
<organism evidence="1 2">
    <name type="scientific">Streptacidiphilus fuscans</name>
    <dbReference type="NCBI Taxonomy" id="2789292"/>
    <lineage>
        <taxon>Bacteria</taxon>
        <taxon>Bacillati</taxon>
        <taxon>Actinomycetota</taxon>
        <taxon>Actinomycetes</taxon>
        <taxon>Kitasatosporales</taxon>
        <taxon>Streptomycetaceae</taxon>
        <taxon>Streptacidiphilus</taxon>
    </lineage>
</organism>
<keyword evidence="2" id="KW-1185">Reference proteome</keyword>
<sequence length="222" mass="23933">MHAQQAHIVWDWNGTLFDDIDAVVGASNAAFAELEALPPLSVAEYREWYRIPVIECYADRLGRMPSQAEWERMDAVFHEHYTARRDACGLATGALEILRARPSQSLLSMYGHTELVPLVRSFGIEGHFRRVDGRDGTSGTTGKGQYLVRHLSALAAESASLDLARTVLIGDVPDDAAAAAEAGIKAVLFTGGASSRRELSRVGVPVADTLAEAVARAEALCA</sequence>
<dbReference type="Gene3D" id="3.40.50.1000">
    <property type="entry name" value="HAD superfamily/HAD-like"/>
    <property type="match status" value="1"/>
</dbReference>
<dbReference type="RefSeq" id="WP_196197648.1">
    <property type="nucleotide sequence ID" value="NZ_JADPRT010000016.1"/>
</dbReference>
<dbReference type="InterPro" id="IPR023198">
    <property type="entry name" value="PGP-like_dom2"/>
</dbReference>
<dbReference type="PANTHER" id="PTHR43434">
    <property type="entry name" value="PHOSPHOGLYCOLATE PHOSPHATASE"/>
    <property type="match status" value="1"/>
</dbReference>
<dbReference type="GO" id="GO:0008967">
    <property type="term" value="F:phosphoglycolate phosphatase activity"/>
    <property type="evidence" value="ECO:0007669"/>
    <property type="project" value="TreeGrafter"/>
</dbReference>
<dbReference type="Gene3D" id="1.10.150.240">
    <property type="entry name" value="Putative phosphatase, domain 2"/>
    <property type="match status" value="1"/>
</dbReference>
<dbReference type="Pfam" id="PF13242">
    <property type="entry name" value="Hydrolase_like"/>
    <property type="match status" value="1"/>
</dbReference>
<evidence type="ECO:0000313" key="2">
    <source>
        <dbReference type="Proteomes" id="UP000657385"/>
    </source>
</evidence>
<dbReference type="InterPro" id="IPR023214">
    <property type="entry name" value="HAD_sf"/>
</dbReference>
<dbReference type="AlphaFoldDB" id="A0A931BFG7"/>
<evidence type="ECO:0000313" key="1">
    <source>
        <dbReference type="EMBL" id="MBF9072495.1"/>
    </source>
</evidence>
<dbReference type="PANTHER" id="PTHR43434:SF1">
    <property type="entry name" value="PHOSPHOGLYCOLATE PHOSPHATASE"/>
    <property type="match status" value="1"/>
</dbReference>
<dbReference type="InterPro" id="IPR050155">
    <property type="entry name" value="HAD-like_hydrolase_sf"/>
</dbReference>
<dbReference type="InterPro" id="IPR036412">
    <property type="entry name" value="HAD-like_sf"/>
</dbReference>
<dbReference type="SUPFAM" id="SSF56784">
    <property type="entry name" value="HAD-like"/>
    <property type="match status" value="1"/>
</dbReference>
<reference evidence="1" key="1">
    <citation type="submission" date="2020-11" db="EMBL/GenBank/DDBJ databases">
        <title>Isolation and identification of active actinomycetes.</title>
        <authorList>
            <person name="Yu B."/>
        </authorList>
    </citation>
    <scope>NUCLEOTIDE SEQUENCE</scope>
    <source>
        <strain evidence="1">NEAU-YB345</strain>
    </source>
</reference>
<proteinExistence type="predicted"/>
<name>A0A931BFG7_9ACTN</name>
<dbReference type="GO" id="GO:0006281">
    <property type="term" value="P:DNA repair"/>
    <property type="evidence" value="ECO:0007669"/>
    <property type="project" value="TreeGrafter"/>
</dbReference>
<gene>
    <name evidence="1" type="ORF">I2501_31190</name>
</gene>
<accession>A0A931BFG7</accession>
<dbReference type="EMBL" id="JADPRT010000016">
    <property type="protein sequence ID" value="MBF9072495.1"/>
    <property type="molecule type" value="Genomic_DNA"/>
</dbReference>